<keyword evidence="9" id="KW-1185">Reference proteome</keyword>
<dbReference type="Gene3D" id="2.10.110.10">
    <property type="entry name" value="Cysteine Rich Protein"/>
    <property type="match status" value="2"/>
</dbReference>
<evidence type="ECO:0000256" key="5">
    <source>
        <dbReference type="PROSITE-ProRule" id="PRU00125"/>
    </source>
</evidence>
<feature type="compositionally biased region" description="Basic and acidic residues" evidence="6">
    <location>
        <begin position="426"/>
        <end position="449"/>
    </location>
</feature>
<evidence type="ECO:0000256" key="2">
    <source>
        <dbReference type="ARBA" id="ARBA00022737"/>
    </source>
</evidence>
<dbReference type="AlphaFoldDB" id="A0A9P8RQB5"/>
<feature type="compositionally biased region" description="Basic and acidic residues" evidence="6">
    <location>
        <begin position="280"/>
        <end position="298"/>
    </location>
</feature>
<feature type="compositionally biased region" description="Basic and acidic residues" evidence="6">
    <location>
        <begin position="238"/>
        <end position="255"/>
    </location>
</feature>
<keyword evidence="2" id="KW-0677">Repeat</keyword>
<comment type="caution">
    <text evidence="8">The sequence shown here is derived from an EMBL/GenBank/DDBJ whole genome shotgun (WGS) entry which is preliminary data.</text>
</comment>
<dbReference type="GO" id="GO:0030695">
    <property type="term" value="F:GTPase regulator activity"/>
    <property type="evidence" value="ECO:0007669"/>
    <property type="project" value="UniProtKB-ARBA"/>
</dbReference>
<evidence type="ECO:0000259" key="7">
    <source>
        <dbReference type="PROSITE" id="PS50023"/>
    </source>
</evidence>
<dbReference type="PROSITE" id="PS00478">
    <property type="entry name" value="LIM_DOMAIN_1"/>
    <property type="match status" value="1"/>
</dbReference>
<protein>
    <recommendedName>
        <fullName evidence="7">LIM zinc-binding domain-containing protein</fullName>
    </recommendedName>
</protein>
<proteinExistence type="predicted"/>
<feature type="compositionally biased region" description="Polar residues" evidence="6">
    <location>
        <begin position="69"/>
        <end position="85"/>
    </location>
</feature>
<dbReference type="PANTHER" id="PTHR24205:SF16">
    <property type="entry name" value="GH01042P-RELATED"/>
    <property type="match status" value="1"/>
</dbReference>
<feature type="compositionally biased region" description="Low complexity" evidence="6">
    <location>
        <begin position="366"/>
        <end position="390"/>
    </location>
</feature>
<name>A0A9P8RQB5_9PEZI</name>
<evidence type="ECO:0000256" key="6">
    <source>
        <dbReference type="SAM" id="MobiDB-lite"/>
    </source>
</evidence>
<accession>A0A9P8RQB5</accession>
<feature type="compositionally biased region" description="Basic and acidic residues" evidence="6">
    <location>
        <begin position="313"/>
        <end position="322"/>
    </location>
</feature>
<organism evidence="8 9">
    <name type="scientific">Trichoglossum hirsutum</name>
    <dbReference type="NCBI Taxonomy" id="265104"/>
    <lineage>
        <taxon>Eukaryota</taxon>
        <taxon>Fungi</taxon>
        <taxon>Dikarya</taxon>
        <taxon>Ascomycota</taxon>
        <taxon>Pezizomycotina</taxon>
        <taxon>Geoglossomycetes</taxon>
        <taxon>Geoglossales</taxon>
        <taxon>Geoglossaceae</taxon>
        <taxon>Trichoglossum</taxon>
    </lineage>
</organism>
<dbReference type="Pfam" id="PF00412">
    <property type="entry name" value="LIM"/>
    <property type="match status" value="1"/>
</dbReference>
<gene>
    <name evidence="8" type="ORF">GP486_003700</name>
</gene>
<dbReference type="PROSITE" id="PS50023">
    <property type="entry name" value="LIM_DOMAIN_2"/>
    <property type="match status" value="1"/>
</dbReference>
<feature type="compositionally biased region" description="Polar residues" evidence="6">
    <location>
        <begin position="189"/>
        <end position="237"/>
    </location>
</feature>
<feature type="region of interest" description="Disordered" evidence="6">
    <location>
        <begin position="182"/>
        <end position="480"/>
    </location>
</feature>
<dbReference type="FunFam" id="2.10.110.10:FF:000105">
    <property type="entry name" value="Similar to LIM domain-containing protein"/>
    <property type="match status" value="1"/>
</dbReference>
<dbReference type="SMART" id="SM00132">
    <property type="entry name" value="LIM"/>
    <property type="match status" value="1"/>
</dbReference>
<keyword evidence="1 5" id="KW-0479">Metal-binding</keyword>
<feature type="compositionally biased region" description="Basic and acidic residues" evidence="6">
    <location>
        <begin position="348"/>
        <end position="360"/>
    </location>
</feature>
<evidence type="ECO:0000313" key="9">
    <source>
        <dbReference type="Proteomes" id="UP000750711"/>
    </source>
</evidence>
<dbReference type="CDD" id="cd08368">
    <property type="entry name" value="LIM"/>
    <property type="match status" value="1"/>
</dbReference>
<reference evidence="8" key="1">
    <citation type="submission" date="2021-03" db="EMBL/GenBank/DDBJ databases">
        <title>Comparative genomics and phylogenomic investigation of the class Geoglossomycetes provide insights into ecological specialization and systematics.</title>
        <authorList>
            <person name="Melie T."/>
            <person name="Pirro S."/>
            <person name="Miller A.N."/>
            <person name="Quandt A."/>
        </authorList>
    </citation>
    <scope>NUCLEOTIDE SEQUENCE</scope>
    <source>
        <strain evidence="8">CAQ_001_2017</strain>
    </source>
</reference>
<dbReference type="InterPro" id="IPR001781">
    <property type="entry name" value="Znf_LIM"/>
</dbReference>
<dbReference type="GO" id="GO:0005634">
    <property type="term" value="C:nucleus"/>
    <property type="evidence" value="ECO:0007669"/>
    <property type="project" value="TreeGrafter"/>
</dbReference>
<keyword evidence="3 5" id="KW-0862">Zinc</keyword>
<dbReference type="CDD" id="cd09397">
    <property type="entry name" value="LIM1_UF1"/>
    <property type="match status" value="1"/>
</dbReference>
<evidence type="ECO:0000313" key="8">
    <source>
        <dbReference type="EMBL" id="KAH0559784.1"/>
    </source>
</evidence>
<feature type="domain" description="LIM zinc-binding" evidence="7">
    <location>
        <begin position="481"/>
        <end position="544"/>
    </location>
</feature>
<dbReference type="SUPFAM" id="SSF57716">
    <property type="entry name" value="Glucocorticoid receptor-like (DNA-binding domain)"/>
    <property type="match status" value="1"/>
</dbReference>
<evidence type="ECO:0000256" key="3">
    <source>
        <dbReference type="ARBA" id="ARBA00022833"/>
    </source>
</evidence>
<dbReference type="GO" id="GO:0003712">
    <property type="term" value="F:transcription coregulator activity"/>
    <property type="evidence" value="ECO:0007669"/>
    <property type="project" value="TreeGrafter"/>
</dbReference>
<evidence type="ECO:0000256" key="4">
    <source>
        <dbReference type="ARBA" id="ARBA00023038"/>
    </source>
</evidence>
<keyword evidence="4 5" id="KW-0440">LIM domain</keyword>
<dbReference type="Proteomes" id="UP000750711">
    <property type="component" value="Unassembled WGS sequence"/>
</dbReference>
<evidence type="ECO:0000256" key="1">
    <source>
        <dbReference type="ARBA" id="ARBA00022723"/>
    </source>
</evidence>
<dbReference type="EMBL" id="JAGHQM010000521">
    <property type="protein sequence ID" value="KAH0559784.1"/>
    <property type="molecule type" value="Genomic_DNA"/>
</dbReference>
<feature type="region of interest" description="Disordered" evidence="6">
    <location>
        <begin position="126"/>
        <end position="147"/>
    </location>
</feature>
<dbReference type="GO" id="GO:0046872">
    <property type="term" value="F:metal ion binding"/>
    <property type="evidence" value="ECO:0007669"/>
    <property type="project" value="UniProtKB-KW"/>
</dbReference>
<dbReference type="PANTHER" id="PTHR24205">
    <property type="entry name" value="FOUR AND A HALF LIM DOMAINS PROTEIN"/>
    <property type="match status" value="1"/>
</dbReference>
<sequence>MGDHLCSTVPESARLPEPSAQLKATPPGARANDFGSSIDLLKPGRMASGRTAPPRIDPQVANRPFIRQDQLTPISNPSDSHNVSPVTPDDGRAPSQAPFRGMAATLPGSLRPPTPELESNLDCAFPPFPMRAPRTAPTESRGEGERNRMGQMYAEPSPLYAPPTPKTTGSGSVFQRMNMIAPGPFGVRSRNSGIDQPEETSQSLGHQRTPSSKDGLTPSSWSGPRSHAQRPSTAGSERSQRRLGFDGSEFNKKGFPDQLAAFPWSGKQEVHINEAGPPLPEKDSPGVGRDGLRPENRSRTFPLENRSKPLPRRPTDQSHDPFNRGPPTPNSLGNNGYGDGSHAPWGRESARLMDRQDIVHHTPTVSRSSNGSGSGSDARTASSRSSPPASETHRKSRRKPSDTSNIDGLMRELQASMKPPQPTDVVTKEPEVQLRRSPEILDSSRDSKTNGEIVAPTAPKDTAPKEVNNRSPNRRPATAKGNCRGCGELIKGKSVSSADGRLTGRYHKRCFVCKTCREPFETATFYVLQNNPFCERHYHQLNNSLCHACDQGIEGQYLETERKQKYHKNAKGFSATTTMSITGWLIASATLLDLHSNLLS</sequence>
<feature type="region of interest" description="Disordered" evidence="6">
    <location>
        <begin position="1"/>
        <end position="96"/>
    </location>
</feature>